<evidence type="ECO:0000256" key="2">
    <source>
        <dbReference type="SAM" id="Phobius"/>
    </source>
</evidence>
<comment type="similarity">
    <text evidence="1">Belongs to the 5'-nucleotidase family.</text>
</comment>
<dbReference type="RefSeq" id="WP_108431420.1">
    <property type="nucleotide sequence ID" value="NZ_CP026947.1"/>
</dbReference>
<feature type="signal peptide" evidence="1">
    <location>
        <begin position="1"/>
        <end position="29"/>
    </location>
</feature>
<feature type="transmembrane region" description="Helical" evidence="2">
    <location>
        <begin position="642"/>
        <end position="663"/>
    </location>
</feature>
<sequence length="684" mass="72123">MSPYRRFGRLLAISTATTVAVASTGVAVAQENQTVSFSITNFTDLHGYLEPGEGDDKAGEPMGVANLAALMDHLGQDNDHQIRTTSGDNVGGSAPISAIQDDEPTIEATNAMGIDVSAGGNHEFDKGYDDVVNRIIPNSDYPILGANVEGADELAPSAVEEFDGVKVGFVGTVTDKTPNKVSPSAIEGLTFTDPVTAANAEAERLKTSGEADIVVVLQHEDIVSHSGFNEHVDAAFGGDSHVLHDPEDNRAQAYEYGKNLIEVEFTYDVTAGEITETEWGVYDYADVIELGLAPEPTVQAIVDEAAEQFEILGQEVVATIENDYFRGSNPNGAPGTNRGVESTLNNMLANSNCIAMNEFLGGGDQIDLGLMNAGGVRADLAAGDVTFEDVITVQPFGNNLAYATLSGQAILDALESQWKDPQESRPRLSLGVSDNVFYSYDPTAEQGERINTVYIDGEPLDPNADYTVATATFLFEGGDDHIKPEEVRDLTDVGFLDSQAFADYLALEGHPTYRSGQGEIGITGHEELVPGETATLELSSLNYSSEGEPQAQEVTVTLGDATATAEIDNTTTAEDAGYGENGRATVEIDVPADVQDGQELRITTDAGTEILVPVKVAGEPGTPGQSSAAGSANGLSAGSSQFLTIATVLAVLGGVAWFVWPVLSEIASRFGFSFPQQPALPMSS</sequence>
<dbReference type="InterPro" id="IPR008334">
    <property type="entry name" value="5'-Nucleotdase_C"/>
</dbReference>
<proteinExistence type="inferred from homology"/>
<accession>A0A2U1T457</accession>
<dbReference type="PANTHER" id="PTHR11575">
    <property type="entry name" value="5'-NUCLEOTIDASE-RELATED"/>
    <property type="match status" value="1"/>
</dbReference>
<feature type="chain" id="PRO_5015374108" evidence="1">
    <location>
        <begin position="30"/>
        <end position="684"/>
    </location>
</feature>
<dbReference type="Gene3D" id="3.90.780.10">
    <property type="entry name" value="5'-Nucleotidase, C-terminal domain"/>
    <property type="match status" value="1"/>
</dbReference>
<evidence type="ECO:0000313" key="4">
    <source>
        <dbReference type="EMBL" id="PWC00796.1"/>
    </source>
</evidence>
<dbReference type="PRINTS" id="PR01607">
    <property type="entry name" value="APYRASEFAMLY"/>
</dbReference>
<dbReference type="Proteomes" id="UP000244989">
    <property type="component" value="Unassembled WGS sequence"/>
</dbReference>
<dbReference type="InterPro" id="IPR029052">
    <property type="entry name" value="Metallo-depent_PP-like"/>
</dbReference>
<dbReference type="GO" id="GO:0000166">
    <property type="term" value="F:nucleotide binding"/>
    <property type="evidence" value="ECO:0007669"/>
    <property type="project" value="UniProtKB-KW"/>
</dbReference>
<keyword evidence="2" id="KW-0812">Transmembrane</keyword>
<dbReference type="EMBL" id="QEEZ01000032">
    <property type="protein sequence ID" value="PWC00796.1"/>
    <property type="molecule type" value="Genomic_DNA"/>
</dbReference>
<dbReference type="InterPro" id="IPR006179">
    <property type="entry name" value="5_nucleotidase/apyrase"/>
</dbReference>
<dbReference type="InterPro" id="IPR036907">
    <property type="entry name" value="5'-Nucleotdase_C_sf"/>
</dbReference>
<dbReference type="PANTHER" id="PTHR11575:SF24">
    <property type="entry name" value="5'-NUCLEOTIDASE"/>
    <property type="match status" value="1"/>
</dbReference>
<dbReference type="Pfam" id="PF02872">
    <property type="entry name" value="5_nucleotid_C"/>
    <property type="match status" value="1"/>
</dbReference>
<dbReference type="SUPFAM" id="SSF56300">
    <property type="entry name" value="Metallo-dependent phosphatases"/>
    <property type="match status" value="1"/>
</dbReference>
<gene>
    <name evidence="4" type="ORF">DF222_10935</name>
</gene>
<dbReference type="AlphaFoldDB" id="A0A2U1T457"/>
<evidence type="ECO:0000259" key="3">
    <source>
        <dbReference type="Pfam" id="PF02872"/>
    </source>
</evidence>
<dbReference type="SUPFAM" id="SSF55816">
    <property type="entry name" value="5'-nucleotidase (syn. UDP-sugar hydrolase), C-terminal domain"/>
    <property type="match status" value="1"/>
</dbReference>
<dbReference type="GO" id="GO:0030288">
    <property type="term" value="C:outer membrane-bounded periplasmic space"/>
    <property type="evidence" value="ECO:0007669"/>
    <property type="project" value="TreeGrafter"/>
</dbReference>
<keyword evidence="1" id="KW-0378">Hydrolase</keyword>
<dbReference type="OrthoDB" id="1016457at2"/>
<dbReference type="GO" id="GO:0009166">
    <property type="term" value="P:nucleotide catabolic process"/>
    <property type="evidence" value="ECO:0007669"/>
    <property type="project" value="InterPro"/>
</dbReference>
<dbReference type="GO" id="GO:0008768">
    <property type="term" value="F:UDP-sugar diphosphatase activity"/>
    <property type="evidence" value="ECO:0007669"/>
    <property type="project" value="TreeGrafter"/>
</dbReference>
<keyword evidence="2" id="KW-1133">Transmembrane helix</keyword>
<comment type="caution">
    <text evidence="4">The sequence shown here is derived from an EMBL/GenBank/DDBJ whole genome shotgun (WGS) entry which is preliminary data.</text>
</comment>
<keyword evidence="1" id="KW-0547">Nucleotide-binding</keyword>
<keyword evidence="1" id="KW-0732">Signal</keyword>
<keyword evidence="2" id="KW-0472">Membrane</keyword>
<dbReference type="Gene3D" id="3.60.21.10">
    <property type="match status" value="1"/>
</dbReference>
<evidence type="ECO:0000313" key="5">
    <source>
        <dbReference type="Proteomes" id="UP000244989"/>
    </source>
</evidence>
<protein>
    <submittedName>
        <fullName evidence="4">Bifunctional metallophosphatase/5'-nucleotidase</fullName>
    </submittedName>
</protein>
<feature type="domain" description="5'-Nucleotidase C-terminal" evidence="3">
    <location>
        <begin position="317"/>
        <end position="480"/>
    </location>
</feature>
<keyword evidence="5" id="KW-1185">Reference proteome</keyword>
<dbReference type="KEGG" id="cyz:C3B44_05060"/>
<evidence type="ECO:0000256" key="1">
    <source>
        <dbReference type="RuleBase" id="RU362119"/>
    </source>
</evidence>
<organism evidence="4 5">
    <name type="scientific">Corynebacterium yudongzhengii</name>
    <dbReference type="NCBI Taxonomy" id="2080740"/>
    <lineage>
        <taxon>Bacteria</taxon>
        <taxon>Bacillati</taxon>
        <taxon>Actinomycetota</taxon>
        <taxon>Actinomycetes</taxon>
        <taxon>Mycobacteriales</taxon>
        <taxon>Corynebacteriaceae</taxon>
        <taxon>Corynebacterium</taxon>
    </lineage>
</organism>
<name>A0A2U1T457_9CORY</name>
<dbReference type="GO" id="GO:0008253">
    <property type="term" value="F:5'-nucleotidase activity"/>
    <property type="evidence" value="ECO:0007669"/>
    <property type="project" value="TreeGrafter"/>
</dbReference>
<reference evidence="5" key="1">
    <citation type="submission" date="2018-04" db="EMBL/GenBank/DDBJ databases">
        <authorList>
            <person name="Liu S."/>
            <person name="Wang Z."/>
            <person name="Li J."/>
        </authorList>
    </citation>
    <scope>NUCLEOTIDE SEQUENCE [LARGE SCALE GENOMIC DNA]</scope>
    <source>
        <strain evidence="5">2189</strain>
    </source>
</reference>